<name>A0A7X5XWG4_9SPHN</name>
<organism evidence="1 2">
    <name type="scientific">Sphingomonas trueperi</name>
    <dbReference type="NCBI Taxonomy" id="53317"/>
    <lineage>
        <taxon>Bacteria</taxon>
        <taxon>Pseudomonadati</taxon>
        <taxon>Pseudomonadota</taxon>
        <taxon>Alphaproteobacteria</taxon>
        <taxon>Sphingomonadales</taxon>
        <taxon>Sphingomonadaceae</taxon>
        <taxon>Sphingomonas</taxon>
    </lineage>
</organism>
<keyword evidence="2" id="KW-1185">Reference proteome</keyword>
<evidence type="ECO:0000313" key="2">
    <source>
        <dbReference type="Proteomes" id="UP000531251"/>
    </source>
</evidence>
<comment type="caution">
    <text evidence="1">The sequence shown here is derived from an EMBL/GenBank/DDBJ whole genome shotgun (WGS) entry which is preliminary data.</text>
</comment>
<gene>
    <name evidence="1" type="ORF">GGR89_000500</name>
</gene>
<accession>A0A7X5XWG4</accession>
<protein>
    <submittedName>
        <fullName evidence="1">Uncharacterized protein</fullName>
    </submittedName>
</protein>
<dbReference type="EMBL" id="JAATJB010000001">
    <property type="protein sequence ID" value="NJB96208.1"/>
    <property type="molecule type" value="Genomic_DNA"/>
</dbReference>
<reference evidence="1 2" key="1">
    <citation type="submission" date="2020-03" db="EMBL/GenBank/DDBJ databases">
        <title>Genomic Encyclopedia of Type Strains, Phase IV (KMG-IV): sequencing the most valuable type-strain genomes for metagenomic binning, comparative biology and taxonomic classification.</title>
        <authorList>
            <person name="Goeker M."/>
        </authorList>
    </citation>
    <scope>NUCLEOTIDE SEQUENCE [LARGE SCALE GENOMIC DNA]</scope>
    <source>
        <strain evidence="1 2">DSM 7225</strain>
    </source>
</reference>
<proteinExistence type="predicted"/>
<sequence length="43" mass="4728">MALVELGRFNRQEAFIVQGRLEDEDIPSFVFDAGSTLPTAAIC</sequence>
<dbReference type="RefSeq" id="WP_425338735.1">
    <property type="nucleotide sequence ID" value="NZ_BAAADY010000001.1"/>
</dbReference>
<dbReference type="Proteomes" id="UP000531251">
    <property type="component" value="Unassembled WGS sequence"/>
</dbReference>
<dbReference type="AlphaFoldDB" id="A0A7X5XWG4"/>
<evidence type="ECO:0000313" key="1">
    <source>
        <dbReference type="EMBL" id="NJB96208.1"/>
    </source>
</evidence>